<keyword evidence="3" id="KW-0804">Transcription</keyword>
<dbReference type="GO" id="GO:0000124">
    <property type="term" value="C:SAGA complex"/>
    <property type="evidence" value="ECO:0007669"/>
    <property type="project" value="TreeGrafter"/>
</dbReference>
<evidence type="ECO:0000256" key="2">
    <source>
        <dbReference type="ARBA" id="ARBA00023015"/>
    </source>
</evidence>
<evidence type="ECO:0000256" key="1">
    <source>
        <dbReference type="ARBA" id="ARBA00004123"/>
    </source>
</evidence>
<dbReference type="GO" id="GO:1990841">
    <property type="term" value="F:promoter-specific chromatin binding"/>
    <property type="evidence" value="ECO:0007669"/>
    <property type="project" value="TreeGrafter"/>
</dbReference>
<keyword evidence="4" id="KW-0539">Nucleus</keyword>
<comment type="similarity">
    <text evidence="5">Belongs to the TAF10 family.</text>
</comment>
<keyword evidence="8" id="KW-1185">Reference proteome</keyword>
<evidence type="ECO:0000256" key="6">
    <source>
        <dbReference type="SAM" id="MobiDB-lite"/>
    </source>
</evidence>
<evidence type="ECO:0000256" key="3">
    <source>
        <dbReference type="ARBA" id="ARBA00023163"/>
    </source>
</evidence>
<dbReference type="GO" id="GO:0016251">
    <property type="term" value="F:RNA polymerase II general transcription initiation factor activity"/>
    <property type="evidence" value="ECO:0007669"/>
    <property type="project" value="TreeGrafter"/>
</dbReference>
<evidence type="ECO:0000256" key="4">
    <source>
        <dbReference type="ARBA" id="ARBA00023242"/>
    </source>
</evidence>
<evidence type="ECO:0008006" key="9">
    <source>
        <dbReference type="Google" id="ProtNLM"/>
    </source>
</evidence>
<feature type="region of interest" description="Disordered" evidence="6">
    <location>
        <begin position="1"/>
        <end position="76"/>
    </location>
</feature>
<evidence type="ECO:0000256" key="5">
    <source>
        <dbReference type="ARBA" id="ARBA00025730"/>
    </source>
</evidence>
<keyword evidence="2" id="KW-0805">Transcription regulation</keyword>
<dbReference type="Pfam" id="PF03540">
    <property type="entry name" value="TAF10"/>
    <property type="match status" value="1"/>
</dbReference>
<feature type="compositionally biased region" description="Low complexity" evidence="6">
    <location>
        <begin position="10"/>
        <end position="30"/>
    </location>
</feature>
<dbReference type="PANTHER" id="PTHR21242:SF0">
    <property type="entry name" value="TRANSCRIPTION INITIATION FACTOR TFIID SUBUNIT 10"/>
    <property type="match status" value="1"/>
</dbReference>
<sequence length="235" mass="23837">MSSPPPSAQPPISSSTQPPPDTTNDTLDPAADLDVDLEMQLDGPSDGAANPLPSEEGEGDEPATLPEPREPTKKDISLRDFVAKMDDYAPIIPDALTSHHLLLSGLDPSTTPLPLQRLLALATQKFIADVAADAYQYSRMRSAASSATATATTTGPDASAGAGGAGGAGGKKDDAGKAGGAKGGNQHVLGVQRAGYGGGGGGQTHGQGKAVLTMEDLGCAVGEYGVNVRRGEFYR</sequence>
<dbReference type="AlphaFoldDB" id="A0AA43TT08"/>
<protein>
    <recommendedName>
        <fullName evidence="9">Transcription initiation factor TFIID subunit 10</fullName>
    </recommendedName>
</protein>
<gene>
    <name evidence="7" type="ORF">OHK93_005876</name>
</gene>
<evidence type="ECO:0000313" key="7">
    <source>
        <dbReference type="EMBL" id="MDI1486644.1"/>
    </source>
</evidence>
<dbReference type="InterPro" id="IPR003923">
    <property type="entry name" value="TAF10"/>
</dbReference>
<feature type="region of interest" description="Disordered" evidence="6">
    <location>
        <begin position="147"/>
        <end position="184"/>
    </location>
</feature>
<name>A0AA43TT08_9LECA</name>
<dbReference type="PANTHER" id="PTHR21242">
    <property type="entry name" value="TRANSCRIPTION INITIATION FACTOR TFIID SUBUNIT 10"/>
    <property type="match status" value="1"/>
</dbReference>
<accession>A0AA43TT08</accession>
<feature type="compositionally biased region" description="Low complexity" evidence="6">
    <location>
        <begin position="147"/>
        <end position="160"/>
    </location>
</feature>
<dbReference type="EMBL" id="JAPUFD010000003">
    <property type="protein sequence ID" value="MDI1486644.1"/>
    <property type="molecule type" value="Genomic_DNA"/>
</dbReference>
<proteinExistence type="inferred from homology"/>
<dbReference type="CDD" id="cd07982">
    <property type="entry name" value="HFD_TAF10"/>
    <property type="match status" value="1"/>
</dbReference>
<organism evidence="7 8">
    <name type="scientific">Ramalina farinacea</name>
    <dbReference type="NCBI Taxonomy" id="258253"/>
    <lineage>
        <taxon>Eukaryota</taxon>
        <taxon>Fungi</taxon>
        <taxon>Dikarya</taxon>
        <taxon>Ascomycota</taxon>
        <taxon>Pezizomycotina</taxon>
        <taxon>Lecanoromycetes</taxon>
        <taxon>OSLEUM clade</taxon>
        <taxon>Lecanoromycetidae</taxon>
        <taxon>Lecanorales</taxon>
        <taxon>Lecanorineae</taxon>
        <taxon>Ramalinaceae</taxon>
        <taxon>Ramalina</taxon>
    </lineage>
</organism>
<feature type="compositionally biased region" description="Basic and acidic residues" evidence="6">
    <location>
        <begin position="67"/>
        <end position="76"/>
    </location>
</feature>
<dbReference type="GO" id="GO:0006367">
    <property type="term" value="P:transcription initiation at RNA polymerase II promoter"/>
    <property type="evidence" value="ECO:0007669"/>
    <property type="project" value="TreeGrafter"/>
</dbReference>
<dbReference type="GO" id="GO:0005669">
    <property type="term" value="C:transcription factor TFIID complex"/>
    <property type="evidence" value="ECO:0007669"/>
    <property type="project" value="TreeGrafter"/>
</dbReference>
<reference evidence="7" key="1">
    <citation type="journal article" date="2023" name="Genome Biol. Evol.">
        <title>First Whole Genome Sequence and Flow Cytometry Genome Size Data for the Lichen-Forming Fungus Ramalina farinacea (Ascomycota).</title>
        <authorList>
            <person name="Llewellyn T."/>
            <person name="Mian S."/>
            <person name="Hill R."/>
            <person name="Leitch I.J."/>
            <person name="Gaya E."/>
        </authorList>
    </citation>
    <scope>NUCLEOTIDE SEQUENCE</scope>
    <source>
        <strain evidence="7">LIQ254RAFAR</strain>
    </source>
</reference>
<evidence type="ECO:0000313" key="8">
    <source>
        <dbReference type="Proteomes" id="UP001161017"/>
    </source>
</evidence>
<dbReference type="Proteomes" id="UP001161017">
    <property type="component" value="Unassembled WGS sequence"/>
</dbReference>
<comment type="subcellular location">
    <subcellularLocation>
        <location evidence="1">Nucleus</location>
    </subcellularLocation>
</comment>
<comment type="caution">
    <text evidence="7">The sequence shown here is derived from an EMBL/GenBank/DDBJ whole genome shotgun (WGS) entry which is preliminary data.</text>
</comment>